<keyword evidence="4" id="KW-1185">Reference proteome</keyword>
<name>A0A830GIG0_9EURY</name>
<evidence type="ECO:0000313" key="3">
    <source>
        <dbReference type="EMBL" id="GGN88374.1"/>
    </source>
</evidence>
<dbReference type="CDD" id="cd07381">
    <property type="entry name" value="MPP_CapA"/>
    <property type="match status" value="1"/>
</dbReference>
<protein>
    <submittedName>
        <fullName evidence="3">Putative polyglutamine synthesis accessory protein</fullName>
    </submittedName>
</protein>
<comment type="caution">
    <text evidence="3">The sequence shown here is derived from an EMBL/GenBank/DDBJ whole genome shotgun (WGS) entry which is preliminary data.</text>
</comment>
<organism evidence="3 4">
    <name type="scientific">Haloarcula pellucida</name>
    <dbReference type="NCBI Taxonomy" id="1427151"/>
    <lineage>
        <taxon>Archaea</taxon>
        <taxon>Methanobacteriati</taxon>
        <taxon>Methanobacteriota</taxon>
        <taxon>Stenosarchaea group</taxon>
        <taxon>Halobacteria</taxon>
        <taxon>Halobacteriales</taxon>
        <taxon>Haloarculaceae</taxon>
        <taxon>Haloarcula</taxon>
    </lineage>
</organism>
<dbReference type="EMBL" id="BMOU01000001">
    <property type="protein sequence ID" value="GGN88374.1"/>
    <property type="molecule type" value="Genomic_DNA"/>
</dbReference>
<dbReference type="Pfam" id="PF09587">
    <property type="entry name" value="PGA_cap"/>
    <property type="match status" value="1"/>
</dbReference>
<dbReference type="SUPFAM" id="SSF56300">
    <property type="entry name" value="Metallo-dependent phosphatases"/>
    <property type="match status" value="1"/>
</dbReference>
<dbReference type="SMART" id="SM00854">
    <property type="entry name" value="PGA_cap"/>
    <property type="match status" value="1"/>
</dbReference>
<gene>
    <name evidence="3" type="ORF">GCM10009030_08020</name>
</gene>
<dbReference type="RefSeq" id="WP_188994762.1">
    <property type="nucleotide sequence ID" value="NZ_BMOU01000001.1"/>
</dbReference>
<dbReference type="PANTHER" id="PTHR33393">
    <property type="entry name" value="POLYGLUTAMINE SYNTHESIS ACCESSORY PROTEIN RV0574C-RELATED"/>
    <property type="match status" value="1"/>
</dbReference>
<sequence length="331" mass="36217">MTLRLGLTGDVMLGRLVDEQQLARVPGAVWGDMLDRLQTLDGLCINLECCLSARGQQWRRTRRTFHFRATPDWAVPALEAAGVDCCALANNHVLDYEEPALLDTLDELDDAGIPHAGAGRTESAALEPAFFPVGDRTVAVVSLTDNTPEYAATATTPGTAYVEIDVDDAETRRTVETALGQARSRDPDLLIVSLHWGPNMETEPPEAFQQFAHWLVDDGVDVIHGHSAHVFQGVEVYDGRPILYDTGDFVDDYAVDPSRRNDRSFLFELSLTPSGSPAELRLYPTEIADFAVHEASDEAASWSRERMRSLSEPFGTAFDRAGEALVCALGG</sequence>
<dbReference type="Gene3D" id="3.60.21.10">
    <property type="match status" value="1"/>
</dbReference>
<proteinExistence type="inferred from homology"/>
<comment type="similarity">
    <text evidence="1">Belongs to the CapA family.</text>
</comment>
<reference evidence="3" key="2">
    <citation type="submission" date="2020-09" db="EMBL/GenBank/DDBJ databases">
        <authorList>
            <person name="Sun Q."/>
            <person name="Ohkuma M."/>
        </authorList>
    </citation>
    <scope>NUCLEOTIDE SEQUENCE</scope>
    <source>
        <strain evidence="3">JCM 17820</strain>
    </source>
</reference>
<evidence type="ECO:0000313" key="4">
    <source>
        <dbReference type="Proteomes" id="UP000605784"/>
    </source>
</evidence>
<dbReference type="AlphaFoldDB" id="A0A830GIG0"/>
<feature type="domain" description="Capsule synthesis protein CapA" evidence="2">
    <location>
        <begin position="4"/>
        <end position="253"/>
    </location>
</feature>
<dbReference type="InterPro" id="IPR052169">
    <property type="entry name" value="CW_Biosynth-Accessory"/>
</dbReference>
<evidence type="ECO:0000256" key="1">
    <source>
        <dbReference type="ARBA" id="ARBA00005662"/>
    </source>
</evidence>
<dbReference type="InterPro" id="IPR029052">
    <property type="entry name" value="Metallo-depent_PP-like"/>
</dbReference>
<dbReference type="Proteomes" id="UP000605784">
    <property type="component" value="Unassembled WGS sequence"/>
</dbReference>
<dbReference type="PANTHER" id="PTHR33393:SF11">
    <property type="entry name" value="POLYGLUTAMINE SYNTHESIS ACCESSORY PROTEIN RV0574C-RELATED"/>
    <property type="match status" value="1"/>
</dbReference>
<accession>A0A830GIG0</accession>
<reference evidence="3" key="1">
    <citation type="journal article" date="2014" name="Int. J. Syst. Evol. Microbiol.">
        <title>Complete genome sequence of Corynebacterium casei LMG S-19264T (=DSM 44701T), isolated from a smear-ripened cheese.</title>
        <authorList>
            <consortium name="US DOE Joint Genome Institute (JGI-PGF)"/>
            <person name="Walter F."/>
            <person name="Albersmeier A."/>
            <person name="Kalinowski J."/>
            <person name="Ruckert C."/>
        </authorList>
    </citation>
    <scope>NUCLEOTIDE SEQUENCE</scope>
    <source>
        <strain evidence="3">JCM 17820</strain>
    </source>
</reference>
<dbReference type="InterPro" id="IPR019079">
    <property type="entry name" value="Capsule_synth_CapA"/>
</dbReference>
<evidence type="ECO:0000259" key="2">
    <source>
        <dbReference type="SMART" id="SM00854"/>
    </source>
</evidence>